<dbReference type="EMBL" id="PCRE01000054">
    <property type="protein sequence ID" value="PIP14677.1"/>
    <property type="molecule type" value="Genomic_DNA"/>
</dbReference>
<dbReference type="InterPro" id="IPR036188">
    <property type="entry name" value="FAD/NAD-bd_sf"/>
</dbReference>
<dbReference type="AlphaFoldDB" id="A0A2G9Y610"/>
<feature type="non-terminal residue" evidence="1">
    <location>
        <position position="1"/>
    </location>
</feature>
<accession>A0A2G9Y610</accession>
<reference evidence="1 2" key="1">
    <citation type="submission" date="2017-09" db="EMBL/GenBank/DDBJ databases">
        <title>Depth-based differentiation of microbial function through sediment-hosted aquifers and enrichment of novel symbionts in the deep terrestrial subsurface.</title>
        <authorList>
            <person name="Probst A.J."/>
            <person name="Ladd B."/>
            <person name="Jarett J.K."/>
            <person name="Geller-Mcgrath D.E."/>
            <person name="Sieber C.M."/>
            <person name="Emerson J.B."/>
            <person name="Anantharaman K."/>
            <person name="Thomas B.C."/>
            <person name="Malmstrom R."/>
            <person name="Stieglmeier M."/>
            <person name="Klingl A."/>
            <person name="Woyke T."/>
            <person name="Ryan C.M."/>
            <person name="Banfield J.F."/>
        </authorList>
    </citation>
    <scope>NUCLEOTIDE SEQUENCE [LARGE SCALE GENOMIC DNA]</scope>
    <source>
        <strain evidence="1">CG23_combo_of_CG06-09_8_20_14_all_35_49</strain>
    </source>
</reference>
<dbReference type="Gene3D" id="3.50.50.60">
    <property type="entry name" value="FAD/NAD(P)-binding domain"/>
    <property type="match status" value="1"/>
</dbReference>
<evidence type="ECO:0000313" key="2">
    <source>
        <dbReference type="Proteomes" id="UP000231025"/>
    </source>
</evidence>
<comment type="caution">
    <text evidence="1">The sequence shown here is derived from an EMBL/GenBank/DDBJ whole genome shotgun (WGS) entry which is preliminary data.</text>
</comment>
<name>A0A2G9Y610_9BACT</name>
<proteinExistence type="predicted"/>
<organism evidence="1 2">
    <name type="scientific">Candidatus Roizmanbacteria bacterium CG23_combo_of_CG06-09_8_20_14_all_35_49</name>
    <dbReference type="NCBI Taxonomy" id="1974863"/>
    <lineage>
        <taxon>Bacteria</taxon>
        <taxon>Candidatus Roizmaniibacteriota</taxon>
    </lineage>
</organism>
<evidence type="ECO:0000313" key="1">
    <source>
        <dbReference type="EMBL" id="PIP14677.1"/>
    </source>
</evidence>
<dbReference type="SUPFAM" id="SSF51905">
    <property type="entry name" value="FAD/NAD(P)-binding domain"/>
    <property type="match status" value="1"/>
</dbReference>
<sequence length="48" mass="5175">IIERRGTSVPGVFVAGDCADPYYRQAITSAGTGVEAALEVERYLENTK</sequence>
<gene>
    <name evidence="1" type="ORF">COX47_03935</name>
</gene>
<dbReference type="Proteomes" id="UP000231025">
    <property type="component" value="Unassembled WGS sequence"/>
</dbReference>
<protein>
    <submittedName>
        <fullName evidence="1">Thioredoxin-disulfide reductase</fullName>
    </submittedName>
</protein>